<dbReference type="Pfam" id="PF17760">
    <property type="entry name" value="UvrA_inter"/>
    <property type="match status" value="1"/>
</dbReference>
<evidence type="ECO:0000256" key="1">
    <source>
        <dbReference type="ARBA" id="ARBA00004496"/>
    </source>
</evidence>
<dbReference type="GO" id="GO:0003677">
    <property type="term" value="F:DNA binding"/>
    <property type="evidence" value="ECO:0007669"/>
    <property type="project" value="UniProtKB-KW"/>
</dbReference>
<dbReference type="InterPro" id="IPR017871">
    <property type="entry name" value="ABC_transporter-like_CS"/>
</dbReference>
<evidence type="ECO:0000256" key="9">
    <source>
        <dbReference type="ARBA" id="ARBA00022833"/>
    </source>
</evidence>
<reference evidence="19" key="1">
    <citation type="submission" date="2019-02" db="EMBL/GenBank/DDBJ databases">
        <title>Deep-cultivation of Planctomycetes and their phenomic and genomic characterization uncovers novel biology.</title>
        <authorList>
            <person name="Wiegand S."/>
            <person name="Jogler M."/>
            <person name="Boedeker C."/>
            <person name="Pinto D."/>
            <person name="Vollmers J."/>
            <person name="Rivas-Marin E."/>
            <person name="Kohn T."/>
            <person name="Peeters S.H."/>
            <person name="Heuer A."/>
            <person name="Rast P."/>
            <person name="Oberbeckmann S."/>
            <person name="Bunk B."/>
            <person name="Jeske O."/>
            <person name="Meyerdierks A."/>
            <person name="Storesund J.E."/>
            <person name="Kallscheuer N."/>
            <person name="Luecker S."/>
            <person name="Lage O.M."/>
            <person name="Pohl T."/>
            <person name="Merkel B.J."/>
            <person name="Hornburger P."/>
            <person name="Mueller R.-W."/>
            <person name="Bruemmer F."/>
            <person name="Labrenz M."/>
            <person name="Spormann A.M."/>
            <person name="Op den Camp H."/>
            <person name="Overmann J."/>
            <person name="Amann R."/>
            <person name="Jetten M.S.M."/>
            <person name="Mascher T."/>
            <person name="Medema M.H."/>
            <person name="Devos D.P."/>
            <person name="Kaster A.-K."/>
            <person name="Ovreas L."/>
            <person name="Rohde M."/>
            <person name="Galperin M.Y."/>
            <person name="Jogler C."/>
        </authorList>
    </citation>
    <scope>NUCLEOTIDE SEQUENCE [LARGE SCALE GENOMIC DNA]</scope>
    <source>
        <strain evidence="19">Pan97</strain>
    </source>
</reference>
<dbReference type="RefSeq" id="WP_241676352.1">
    <property type="nucleotide sequence ID" value="NZ_CP036289.1"/>
</dbReference>
<dbReference type="EMBL" id="CP036289">
    <property type="protein sequence ID" value="QDU73324.1"/>
    <property type="molecule type" value="Genomic_DNA"/>
</dbReference>
<evidence type="ECO:0000256" key="12">
    <source>
        <dbReference type="ARBA" id="ARBA00023125"/>
    </source>
</evidence>
<dbReference type="NCBIfam" id="NF001503">
    <property type="entry name" value="PRK00349.1"/>
    <property type="match status" value="1"/>
</dbReference>
<dbReference type="GO" id="GO:0016887">
    <property type="term" value="F:ATP hydrolysis activity"/>
    <property type="evidence" value="ECO:0007669"/>
    <property type="project" value="InterPro"/>
</dbReference>
<dbReference type="InterPro" id="IPR003593">
    <property type="entry name" value="AAA+_ATPase"/>
</dbReference>
<feature type="domain" description="ABC transporter" evidence="17">
    <location>
        <begin position="363"/>
        <end position="597"/>
    </location>
</feature>
<keyword evidence="6" id="KW-0227">DNA damage</keyword>
<evidence type="ECO:0000256" key="3">
    <source>
        <dbReference type="ARBA" id="ARBA00022723"/>
    </source>
</evidence>
<keyword evidence="7" id="KW-0228">DNA excision</keyword>
<evidence type="ECO:0000313" key="18">
    <source>
        <dbReference type="EMBL" id="QDU73324.1"/>
    </source>
</evidence>
<dbReference type="Pfam" id="PF17755">
    <property type="entry name" value="UvrA_DNA-bind"/>
    <property type="match status" value="1"/>
</dbReference>
<dbReference type="InterPro" id="IPR041102">
    <property type="entry name" value="UvrA_inter"/>
</dbReference>
<dbReference type="SUPFAM" id="SSF52540">
    <property type="entry name" value="P-loop containing nucleoside triphosphate hydrolases"/>
    <property type="match status" value="2"/>
</dbReference>
<dbReference type="PROSITE" id="PS00211">
    <property type="entry name" value="ABC_TRANSPORTER_1"/>
    <property type="match status" value="2"/>
</dbReference>
<dbReference type="Gene3D" id="1.10.8.280">
    <property type="entry name" value="ABC transporter ATPase domain-like"/>
    <property type="match status" value="1"/>
</dbReference>
<evidence type="ECO:0000256" key="11">
    <source>
        <dbReference type="ARBA" id="ARBA00022881"/>
    </source>
</evidence>
<dbReference type="InterPro" id="IPR041552">
    <property type="entry name" value="UvrA_DNA-bd"/>
</dbReference>
<keyword evidence="11" id="KW-0267">Excision nuclease</keyword>
<dbReference type="InterPro" id="IPR003439">
    <property type="entry name" value="ABC_transporter-like_ATP-bd"/>
</dbReference>
<dbReference type="Gene3D" id="3.40.50.300">
    <property type="entry name" value="P-loop containing nucleotide triphosphate hydrolases"/>
    <property type="match status" value="2"/>
</dbReference>
<dbReference type="Proteomes" id="UP000318626">
    <property type="component" value="Chromosome"/>
</dbReference>
<protein>
    <recommendedName>
        <fullName evidence="15">UvrABC system protein A</fullName>
    </recommendedName>
    <alternativeName>
        <fullName evidence="16">Excinuclease ABC subunit A</fullName>
    </alternativeName>
</protein>
<keyword evidence="5" id="KW-0547">Nucleotide-binding</keyword>
<keyword evidence="3" id="KW-0479">Metal-binding</keyword>
<dbReference type="Gene3D" id="3.30.1490.20">
    <property type="entry name" value="ATP-grasp fold, A domain"/>
    <property type="match status" value="1"/>
</dbReference>
<feature type="domain" description="ABC transporter" evidence="17">
    <location>
        <begin position="618"/>
        <end position="946"/>
    </location>
</feature>
<dbReference type="GO" id="GO:0005737">
    <property type="term" value="C:cytoplasm"/>
    <property type="evidence" value="ECO:0007669"/>
    <property type="project" value="UniProtKB-SubCell"/>
</dbReference>
<dbReference type="CDD" id="cd03271">
    <property type="entry name" value="ABC_UvrA_II"/>
    <property type="match status" value="1"/>
</dbReference>
<sequence length="955" mass="105329">MDFHRDKLSAIDPTQDTSSICVRGARVHNLKNIDIDLPRDQLIVITGPSGSGKSSLALDTLYAEGQRQYVESLSVYARQFLDQMERPDVDLIVGLQPTICIDQRTGSQNPRSTVATITEIYDYLRLLMARLGQPHCWKCGRPITQQTAEQIQDRLLALPEETKLMIMAPMVQGRKGAHKEVFDRIRREGLLRVRVDDEVYQIDEVPELNPKKNHTIEAIVDRIIIREGLRARMSDSVAMALKLGEGRLLSCHLDTDKVDDKHPKGTWIDQIFNTELACTECNLSFIDIEPRTFSFNSPYGTCPKCEGLGICEEFDPDLVIPERELSIDDGAIAPWRGLTASALTKVSKGLDVWLGKHKLDRTSKLSDWTEDQRTKLLSGEGSTWQGVLIALEKEYVTTTRKKRLEQLGKFRGKLPCPACQGARLRPEALAVRVADHNIHQIVRLSINDARTFFDDLEFDEHESLIATPIVREIAKRLAFLEKVGADYLTLDRAADTLSGGELQRVRLATGIGSGLVGICYILDEPSIGLHSRDNHRLIEALVELRDHGNTVIVVEHDEAIMRVADRLVDVGPGAGSRGGQIIAEGTPDVVSQVEASITGQYLSGRTKIDVPKSRRKVAKSRMISIEGATTNNLKDVAVQVPLGALVCVTGVSGSGKSSLVNETITPALLRRLGQPSQRPGAFTSLRGTSQVDKVIPIDQSPIGRTPRSNPATYTGVFDEIRKVFADTRQAKQYGYKASRFSFNVKGGRCEECQGQGLRKIEMNFLPDLFVECPQCHGKRFNRQTLRVKYKDLSIADVLNLPIEEASEFFEAVPTIHRVLASLCDVGLGYLSLGQPSTTLSGGEAQRIKLATELARTETGSTLYVLDEPTTGLHFEDIRRLLSVLGRLVDKGNTVLVIEHNLDVIKSADWLIDLGPEGGSGGGQIIATGTPEQLAEVEASYTGQYLKPLLNGGTEA</sequence>
<dbReference type="KEGG" id="bvo:Pan97_02940"/>
<dbReference type="AlphaFoldDB" id="A0A518C2B5"/>
<proteinExistence type="inferred from homology"/>
<dbReference type="InterPro" id="IPR004602">
    <property type="entry name" value="UvrA"/>
</dbReference>
<evidence type="ECO:0000256" key="2">
    <source>
        <dbReference type="ARBA" id="ARBA00022490"/>
    </source>
</evidence>
<gene>
    <name evidence="18" type="primary">uvrA_1</name>
    <name evidence="18" type="ORF">Pan97_02940</name>
</gene>
<comment type="subcellular location">
    <subcellularLocation>
        <location evidence="1">Cytoplasm</location>
    </subcellularLocation>
</comment>
<evidence type="ECO:0000256" key="13">
    <source>
        <dbReference type="ARBA" id="ARBA00023204"/>
    </source>
</evidence>
<evidence type="ECO:0000256" key="5">
    <source>
        <dbReference type="ARBA" id="ARBA00022741"/>
    </source>
</evidence>
<dbReference type="GO" id="GO:0008270">
    <property type="term" value="F:zinc ion binding"/>
    <property type="evidence" value="ECO:0007669"/>
    <property type="project" value="UniProtKB-KW"/>
</dbReference>
<evidence type="ECO:0000256" key="14">
    <source>
        <dbReference type="ARBA" id="ARBA00038000"/>
    </source>
</evidence>
<evidence type="ECO:0000256" key="10">
    <source>
        <dbReference type="ARBA" id="ARBA00022840"/>
    </source>
</evidence>
<evidence type="ECO:0000256" key="6">
    <source>
        <dbReference type="ARBA" id="ARBA00022763"/>
    </source>
</evidence>
<dbReference type="GO" id="GO:0004518">
    <property type="term" value="F:nuclease activity"/>
    <property type="evidence" value="ECO:0007669"/>
    <property type="project" value="UniProtKB-KW"/>
</dbReference>
<evidence type="ECO:0000256" key="16">
    <source>
        <dbReference type="ARBA" id="ARBA00042156"/>
    </source>
</evidence>
<evidence type="ECO:0000256" key="4">
    <source>
        <dbReference type="ARBA" id="ARBA00022737"/>
    </source>
</evidence>
<dbReference type="PANTHER" id="PTHR43152:SF3">
    <property type="entry name" value="UVRABC SYSTEM PROTEIN A"/>
    <property type="match status" value="1"/>
</dbReference>
<keyword evidence="4" id="KW-0677">Repeat</keyword>
<comment type="similarity">
    <text evidence="14">Belongs to the ABC transporter superfamily. UvrA family.</text>
</comment>
<organism evidence="18 19">
    <name type="scientific">Bremerella volcania</name>
    <dbReference type="NCBI Taxonomy" id="2527984"/>
    <lineage>
        <taxon>Bacteria</taxon>
        <taxon>Pseudomonadati</taxon>
        <taxon>Planctomycetota</taxon>
        <taxon>Planctomycetia</taxon>
        <taxon>Pirellulales</taxon>
        <taxon>Pirellulaceae</taxon>
        <taxon>Bremerella</taxon>
    </lineage>
</organism>
<dbReference type="InterPro" id="IPR013815">
    <property type="entry name" value="ATP_grasp_subdomain_1"/>
</dbReference>
<dbReference type="GO" id="GO:0005524">
    <property type="term" value="F:ATP binding"/>
    <property type="evidence" value="ECO:0007669"/>
    <property type="project" value="UniProtKB-KW"/>
</dbReference>
<accession>A0A518C2B5</accession>
<evidence type="ECO:0000256" key="8">
    <source>
        <dbReference type="ARBA" id="ARBA00022771"/>
    </source>
</evidence>
<dbReference type="GO" id="GO:0009380">
    <property type="term" value="C:excinuclease repair complex"/>
    <property type="evidence" value="ECO:0007669"/>
    <property type="project" value="InterPro"/>
</dbReference>
<dbReference type="GO" id="GO:0006289">
    <property type="term" value="P:nucleotide-excision repair"/>
    <property type="evidence" value="ECO:0007669"/>
    <property type="project" value="InterPro"/>
</dbReference>
<dbReference type="PROSITE" id="PS50893">
    <property type="entry name" value="ABC_TRANSPORTER_2"/>
    <property type="match status" value="2"/>
</dbReference>
<keyword evidence="12" id="KW-0238">DNA-binding</keyword>
<keyword evidence="10" id="KW-0067">ATP-binding</keyword>
<keyword evidence="9" id="KW-0862">Zinc</keyword>
<name>A0A518C2B5_9BACT</name>
<evidence type="ECO:0000259" key="17">
    <source>
        <dbReference type="PROSITE" id="PS50893"/>
    </source>
</evidence>
<dbReference type="NCBIfam" id="TIGR00630">
    <property type="entry name" value="uvra"/>
    <property type="match status" value="1"/>
</dbReference>
<evidence type="ECO:0000313" key="19">
    <source>
        <dbReference type="Proteomes" id="UP000318626"/>
    </source>
</evidence>
<keyword evidence="13" id="KW-0234">DNA repair</keyword>
<keyword evidence="2" id="KW-0963">Cytoplasm</keyword>
<evidence type="ECO:0000256" key="7">
    <source>
        <dbReference type="ARBA" id="ARBA00022769"/>
    </source>
</evidence>
<keyword evidence="19" id="KW-1185">Reference proteome</keyword>
<dbReference type="PANTHER" id="PTHR43152">
    <property type="entry name" value="UVRABC SYSTEM PROTEIN A"/>
    <property type="match status" value="1"/>
</dbReference>
<dbReference type="Gene3D" id="1.20.1580.10">
    <property type="entry name" value="ABC transporter ATPase like domain"/>
    <property type="match status" value="2"/>
</dbReference>
<dbReference type="SMART" id="SM00382">
    <property type="entry name" value="AAA"/>
    <property type="match status" value="2"/>
</dbReference>
<keyword evidence="8" id="KW-0863">Zinc-finger</keyword>
<dbReference type="InterPro" id="IPR027417">
    <property type="entry name" value="P-loop_NTPase"/>
</dbReference>
<evidence type="ECO:0000256" key="15">
    <source>
        <dbReference type="ARBA" id="ARBA00039316"/>
    </source>
</evidence>